<dbReference type="CDD" id="cd00198">
    <property type="entry name" value="vWFA"/>
    <property type="match status" value="1"/>
</dbReference>
<dbReference type="Gene3D" id="3.40.50.410">
    <property type="entry name" value="von Willebrand factor, type A domain"/>
    <property type="match status" value="1"/>
</dbReference>
<keyword evidence="2" id="KW-1133">Transmembrane helix</keyword>
<dbReference type="PANTHER" id="PTHR10579">
    <property type="entry name" value="CALCIUM-ACTIVATED CHLORIDE CHANNEL REGULATOR"/>
    <property type="match status" value="1"/>
</dbReference>
<dbReference type="SUPFAM" id="SSF53300">
    <property type="entry name" value="vWA-like"/>
    <property type="match status" value="1"/>
</dbReference>
<dbReference type="InterPro" id="IPR036465">
    <property type="entry name" value="vWFA_dom_sf"/>
</dbReference>
<evidence type="ECO:0000259" key="3">
    <source>
        <dbReference type="PROSITE" id="PS50234"/>
    </source>
</evidence>
<protein>
    <recommendedName>
        <fullName evidence="3">VWFA domain-containing protein</fullName>
    </recommendedName>
</protein>
<feature type="region of interest" description="Disordered" evidence="1">
    <location>
        <begin position="510"/>
        <end position="551"/>
    </location>
</feature>
<evidence type="ECO:0000256" key="2">
    <source>
        <dbReference type="SAM" id="Phobius"/>
    </source>
</evidence>
<evidence type="ECO:0000313" key="5">
    <source>
        <dbReference type="Proteomes" id="UP001465153"/>
    </source>
</evidence>
<evidence type="ECO:0000256" key="1">
    <source>
        <dbReference type="SAM" id="MobiDB-lite"/>
    </source>
</evidence>
<accession>A0ABQ0A4D1</accession>
<feature type="compositionally biased region" description="Basic residues" evidence="1">
    <location>
        <begin position="598"/>
        <end position="610"/>
    </location>
</feature>
<feature type="compositionally biased region" description="Low complexity" evidence="1">
    <location>
        <begin position="526"/>
        <end position="538"/>
    </location>
</feature>
<sequence>MANYWFELTRLTGKGCYAILVAVVLFASISIKALAQTPADVRLVVDISGSMKKNDPANLRQPAVDLLVKLLPEESKAGVWTFGQYVNMLVPHKTVDGQWAAQAQASSSDINSVGLYTNIGEALEKAAFSVNNATDDYQTSIILLTDGMVDINKNPDLNQNEWRRIADEVIPRLKNENIKVHTIALSENADTTLLNKLAISTGGKAAIAETADELMKAFLGAFDQAVPSEQLPLADNNSFTVDSSVEEFTALIFKQTKLAPAALIGPDESRYDATIAANDPDIKWHSTIDYELITVKRPLEGEWIVDADIAPDSRITVVSNLNLSVKPIPANVYTSEIVPVSAALQEDGKAITDLNFLRVLDVSTETFYEEERWVDRLSSQLPLDGIYQSELEYFSAAGEYKIVVTVDGKSFQRKSSHTITVRDAFATEIKAKNSDSNEFLLKVTPYLQTLSLKDTSVIARIKNPSGQSSITPLTLAKNDTWNLNYSAKEEGLYEVSFSIDMVDLDGQSSRYEPKTTTFSYPEGKFSEQSAQAEPAAKPSEPEEEKPEEEPKAKGTPWWVYVVIGIGNVIIIILGFIAYKLLSGSKSDDGLEEESDKKPAKKEKPKKKSDKKKPEKAAETAEPAATASSIMAEISDPDEPLAMADIGDDLDALISGSDDEVSSDDSASDADSGSDDDVELESSDEFVAEADESDSDAADGMDISSDEGIGESIEDELPEAPLDDLDALLADATGSDGDPGEFTLDDIDPAADESKSA</sequence>
<dbReference type="PANTHER" id="PTHR10579:SF177">
    <property type="entry name" value="CALCIUM-ACTIVATED CHLORIDE CHANNEL REGULATOR 4-LIKE PROTEIN"/>
    <property type="match status" value="1"/>
</dbReference>
<evidence type="ECO:0000313" key="4">
    <source>
        <dbReference type="EMBL" id="GAA6166507.1"/>
    </source>
</evidence>
<feature type="compositionally biased region" description="Polar residues" evidence="1">
    <location>
        <begin position="510"/>
        <end position="519"/>
    </location>
</feature>
<feature type="region of interest" description="Disordered" evidence="1">
    <location>
        <begin position="586"/>
        <end position="756"/>
    </location>
</feature>
<reference evidence="4 5" key="1">
    <citation type="submission" date="2024-04" db="EMBL/GenBank/DDBJ databases">
        <title>Draft genome sequence of Sessilibacter corallicola NBRC 116591.</title>
        <authorList>
            <person name="Miyakawa T."/>
            <person name="Kusuya Y."/>
            <person name="Miura T."/>
        </authorList>
    </citation>
    <scope>NUCLEOTIDE SEQUENCE [LARGE SCALE GENOMIC DNA]</scope>
    <source>
        <strain evidence="4 5">KU-00831-HH</strain>
    </source>
</reference>
<comment type="caution">
    <text evidence="4">The sequence shown here is derived from an EMBL/GenBank/DDBJ whole genome shotgun (WGS) entry which is preliminary data.</text>
</comment>
<keyword evidence="5" id="KW-1185">Reference proteome</keyword>
<feature type="domain" description="VWFA" evidence="3">
    <location>
        <begin position="40"/>
        <end position="222"/>
    </location>
</feature>
<dbReference type="EMBL" id="BAABWN010000001">
    <property type="protein sequence ID" value="GAA6166507.1"/>
    <property type="molecule type" value="Genomic_DNA"/>
</dbReference>
<dbReference type="InterPro" id="IPR002035">
    <property type="entry name" value="VWF_A"/>
</dbReference>
<gene>
    <name evidence="4" type="ORF">NBRC116591_03170</name>
</gene>
<dbReference type="Pfam" id="PF00092">
    <property type="entry name" value="VWA"/>
    <property type="match status" value="1"/>
</dbReference>
<organism evidence="4 5">
    <name type="scientific">Sessilibacter corallicola</name>
    <dbReference type="NCBI Taxonomy" id="2904075"/>
    <lineage>
        <taxon>Bacteria</taxon>
        <taxon>Pseudomonadati</taxon>
        <taxon>Pseudomonadota</taxon>
        <taxon>Gammaproteobacteria</taxon>
        <taxon>Cellvibrionales</taxon>
        <taxon>Cellvibrionaceae</taxon>
        <taxon>Sessilibacter</taxon>
    </lineage>
</organism>
<name>A0ABQ0A4D1_9GAMM</name>
<feature type="transmembrane region" description="Helical" evidence="2">
    <location>
        <begin position="557"/>
        <end position="578"/>
    </location>
</feature>
<dbReference type="InterPro" id="IPR051266">
    <property type="entry name" value="CLCR"/>
</dbReference>
<proteinExistence type="predicted"/>
<keyword evidence="2" id="KW-0472">Membrane</keyword>
<dbReference type="Proteomes" id="UP001465153">
    <property type="component" value="Unassembled WGS sequence"/>
</dbReference>
<keyword evidence="2" id="KW-0812">Transmembrane</keyword>
<dbReference type="RefSeq" id="WP_353301420.1">
    <property type="nucleotide sequence ID" value="NZ_BAABWN010000001.1"/>
</dbReference>
<dbReference type="PROSITE" id="PS50234">
    <property type="entry name" value="VWFA"/>
    <property type="match status" value="1"/>
</dbReference>
<feature type="compositionally biased region" description="Acidic residues" evidence="1">
    <location>
        <begin position="645"/>
        <end position="725"/>
    </location>
</feature>
<dbReference type="SMART" id="SM00327">
    <property type="entry name" value="VWA"/>
    <property type="match status" value="1"/>
</dbReference>